<dbReference type="SUPFAM" id="SSF51215">
    <property type="entry name" value="Regulatory protein AraC"/>
    <property type="match status" value="1"/>
</dbReference>
<evidence type="ECO:0000259" key="4">
    <source>
        <dbReference type="PROSITE" id="PS01124"/>
    </source>
</evidence>
<dbReference type="PANTHER" id="PTHR43280">
    <property type="entry name" value="ARAC-FAMILY TRANSCRIPTIONAL REGULATOR"/>
    <property type="match status" value="1"/>
</dbReference>
<evidence type="ECO:0000256" key="2">
    <source>
        <dbReference type="ARBA" id="ARBA00023125"/>
    </source>
</evidence>
<dbReference type="InterPro" id="IPR009057">
    <property type="entry name" value="Homeodomain-like_sf"/>
</dbReference>
<feature type="domain" description="HTH araC/xylS-type" evidence="4">
    <location>
        <begin position="163"/>
        <end position="261"/>
    </location>
</feature>
<dbReference type="Gene3D" id="1.10.10.60">
    <property type="entry name" value="Homeodomain-like"/>
    <property type="match status" value="2"/>
</dbReference>
<evidence type="ECO:0000256" key="3">
    <source>
        <dbReference type="ARBA" id="ARBA00023163"/>
    </source>
</evidence>
<evidence type="ECO:0000313" key="5">
    <source>
        <dbReference type="EMBL" id="EET62695.1"/>
    </source>
</evidence>
<dbReference type="Proteomes" id="UP000005561">
    <property type="component" value="Unassembled WGS sequence"/>
</dbReference>
<dbReference type="InterPro" id="IPR014710">
    <property type="entry name" value="RmlC-like_jellyroll"/>
</dbReference>
<gene>
    <name evidence="5" type="ORF">BRYFOR_05045</name>
</gene>
<keyword evidence="3" id="KW-0804">Transcription</keyword>
<dbReference type="RefSeq" id="WP_006859847.1">
    <property type="nucleotide sequence ID" value="NZ_ACCL02000001.1"/>
</dbReference>
<dbReference type="GO" id="GO:0003700">
    <property type="term" value="F:DNA-binding transcription factor activity"/>
    <property type="evidence" value="ECO:0007669"/>
    <property type="project" value="InterPro"/>
</dbReference>
<proteinExistence type="predicted"/>
<dbReference type="PROSITE" id="PS01124">
    <property type="entry name" value="HTH_ARAC_FAMILY_2"/>
    <property type="match status" value="1"/>
</dbReference>
<dbReference type="Pfam" id="PF12833">
    <property type="entry name" value="HTH_18"/>
    <property type="match status" value="1"/>
</dbReference>
<dbReference type="InterPro" id="IPR013096">
    <property type="entry name" value="Cupin_2"/>
</dbReference>
<accession>C6L8V6</accession>
<keyword evidence="1" id="KW-0805">Transcription regulation</keyword>
<protein>
    <submittedName>
        <fullName evidence="5">Transcriptional regulator, AraC family</fullName>
    </submittedName>
</protein>
<dbReference type="AlphaFoldDB" id="C6L8V6"/>
<dbReference type="PANTHER" id="PTHR43280:SF2">
    <property type="entry name" value="HTH-TYPE TRANSCRIPTIONAL REGULATOR EXSA"/>
    <property type="match status" value="1"/>
</dbReference>
<organism evidence="5 6">
    <name type="scientific">Marvinbryantia formatexigens DSM 14469</name>
    <dbReference type="NCBI Taxonomy" id="478749"/>
    <lineage>
        <taxon>Bacteria</taxon>
        <taxon>Bacillati</taxon>
        <taxon>Bacillota</taxon>
        <taxon>Clostridia</taxon>
        <taxon>Lachnospirales</taxon>
        <taxon>Lachnospiraceae</taxon>
        <taxon>Marvinbryantia</taxon>
    </lineage>
</organism>
<dbReference type="SMART" id="SM00342">
    <property type="entry name" value="HTH_ARAC"/>
    <property type="match status" value="1"/>
</dbReference>
<dbReference type="eggNOG" id="COG2207">
    <property type="taxonomic scope" value="Bacteria"/>
</dbReference>
<dbReference type="GO" id="GO:0043565">
    <property type="term" value="F:sequence-specific DNA binding"/>
    <property type="evidence" value="ECO:0007669"/>
    <property type="project" value="InterPro"/>
</dbReference>
<dbReference type="Gene3D" id="2.60.120.10">
    <property type="entry name" value="Jelly Rolls"/>
    <property type="match status" value="1"/>
</dbReference>
<keyword evidence="2" id="KW-0238">DNA-binding</keyword>
<name>C6L8V6_9FIRM</name>
<evidence type="ECO:0000313" key="6">
    <source>
        <dbReference type="Proteomes" id="UP000005561"/>
    </source>
</evidence>
<comment type="caution">
    <text evidence="5">The sequence shown here is derived from an EMBL/GenBank/DDBJ whole genome shotgun (WGS) entry which is preliminary data.</text>
</comment>
<reference evidence="5" key="1">
    <citation type="submission" date="2009-07" db="EMBL/GenBank/DDBJ databases">
        <authorList>
            <person name="Weinstock G."/>
            <person name="Sodergren E."/>
            <person name="Clifton S."/>
            <person name="Fulton L."/>
            <person name="Fulton B."/>
            <person name="Courtney L."/>
            <person name="Fronick C."/>
            <person name="Harrison M."/>
            <person name="Strong C."/>
            <person name="Farmer C."/>
            <person name="Delahaunty K."/>
            <person name="Markovic C."/>
            <person name="Hall O."/>
            <person name="Minx P."/>
            <person name="Tomlinson C."/>
            <person name="Mitreva M."/>
            <person name="Nelson J."/>
            <person name="Hou S."/>
            <person name="Wollam A."/>
            <person name="Pepin K.H."/>
            <person name="Johnson M."/>
            <person name="Bhonagiri V."/>
            <person name="Nash W.E."/>
            <person name="Warren W."/>
            <person name="Chinwalla A."/>
            <person name="Mardis E.R."/>
            <person name="Wilson R.K."/>
        </authorList>
    </citation>
    <scope>NUCLEOTIDE SEQUENCE [LARGE SCALE GENOMIC DNA]</scope>
    <source>
        <strain evidence="5">DSM 14469</strain>
    </source>
</reference>
<dbReference type="STRING" id="168384.SAMN05660368_01677"/>
<dbReference type="InterPro" id="IPR037923">
    <property type="entry name" value="HTH-like"/>
</dbReference>
<dbReference type="OrthoDB" id="9776971at2"/>
<sequence length="277" mass="31570">MLPVYKDCKNNLEIFHKKSRHVSPHLHKSAEFIYVTEGSLELGVGQELYHMDTHDFGIVFPELIHHYQVFDSRPCKAIYLLASPALCGSYQPALQQFCPRYPVIRADAVHPDIPYALNRLSETAYEKETAVLQQSYTQIILARAMPHFSFAEKSSVGSNDIIYRTVAYIAGHFTEELSLSGMAKALGYSPCALSGVFSKTFHTNFNGYLNDVRLDYVCHLLRHTDQSITEAYENAGFSSQRTFNRVFQERFRMTPREYRRLNQAAPSGEHMVSLSAQ</sequence>
<dbReference type="InterPro" id="IPR018060">
    <property type="entry name" value="HTH_AraC"/>
</dbReference>
<keyword evidence="6" id="KW-1185">Reference proteome</keyword>
<dbReference type="EMBL" id="ACCL02000001">
    <property type="protein sequence ID" value="EET62695.1"/>
    <property type="molecule type" value="Genomic_DNA"/>
</dbReference>
<dbReference type="SUPFAM" id="SSF46689">
    <property type="entry name" value="Homeodomain-like"/>
    <property type="match status" value="2"/>
</dbReference>
<evidence type="ECO:0000256" key="1">
    <source>
        <dbReference type="ARBA" id="ARBA00023015"/>
    </source>
</evidence>
<dbReference type="Pfam" id="PF07883">
    <property type="entry name" value="Cupin_2"/>
    <property type="match status" value="1"/>
</dbReference>